<evidence type="ECO:0000256" key="1">
    <source>
        <dbReference type="ARBA" id="ARBA00022679"/>
    </source>
</evidence>
<evidence type="ECO:0000259" key="7">
    <source>
        <dbReference type="PROSITE" id="PS50994"/>
    </source>
</evidence>
<evidence type="ECO:0000256" key="3">
    <source>
        <dbReference type="ARBA" id="ARBA00022722"/>
    </source>
</evidence>
<keyword evidence="6" id="KW-0695">RNA-directed DNA polymerase</keyword>
<evidence type="ECO:0000313" key="9">
    <source>
        <dbReference type="Proteomes" id="UP001497516"/>
    </source>
</evidence>
<feature type="domain" description="Integrase catalytic" evidence="7">
    <location>
        <begin position="251"/>
        <end position="414"/>
    </location>
</feature>
<dbReference type="CDD" id="cd09274">
    <property type="entry name" value="RNase_HI_RT_Ty3"/>
    <property type="match status" value="1"/>
</dbReference>
<dbReference type="GO" id="GO:0015074">
    <property type="term" value="P:DNA integration"/>
    <property type="evidence" value="ECO:0007669"/>
    <property type="project" value="InterPro"/>
</dbReference>
<dbReference type="GO" id="GO:0004519">
    <property type="term" value="F:endonuclease activity"/>
    <property type="evidence" value="ECO:0007669"/>
    <property type="project" value="UniProtKB-KW"/>
</dbReference>
<name>A0AAV2FA27_9ROSI</name>
<sequence>MQDKKVITYASRHLRPNEVNYPTHDLELEAVVFALKLWSHYLYGEMFTIYIDHKILQHLTDQKDLHMRQRRWMELLSDYDCTIKYHPGKANVVADALSRKRESPLPKLVSLRAMNMELELEEVTKLLATLTIRPMLQERIKEKQSEYLELEKYKTQVVEENDTKFELVNGVLMCQRRLCVPDVVKLRKDILNGAHSVPYAMHPGATKMYRTLKEHFWWPGLKKAVVAQAYQCLECQMITAEHQAPVIEHLPLEIPQWTWGKITMDFVDGLPRTLRGNDGVWVIVDLFSKVAHFIPIKFKPGLEEMARLYVREIVRLHGVPLSIVSDRDPSFTSPFWVVLQKAMSTKFHFSTAYHPQNNGQSERTIQTLEDLLRACVLTMEGAWDEYLPQMEFAYNNQYHNSIEAAPYEVLYGRKCCTPLY</sequence>
<reference evidence="8 9" key="1">
    <citation type="submission" date="2024-04" db="EMBL/GenBank/DDBJ databases">
        <authorList>
            <person name="Fracassetti M."/>
        </authorList>
    </citation>
    <scope>NUCLEOTIDE SEQUENCE [LARGE SCALE GENOMIC DNA]</scope>
</reference>
<dbReference type="EMBL" id="OZ034819">
    <property type="protein sequence ID" value="CAL1394869.1"/>
    <property type="molecule type" value="Genomic_DNA"/>
</dbReference>
<keyword evidence="1" id="KW-0808">Transferase</keyword>
<dbReference type="InterPro" id="IPR041588">
    <property type="entry name" value="Integrase_H2C2"/>
</dbReference>
<accession>A0AAV2FA27</accession>
<evidence type="ECO:0000256" key="6">
    <source>
        <dbReference type="ARBA" id="ARBA00022918"/>
    </source>
</evidence>
<keyword evidence="9" id="KW-1185">Reference proteome</keyword>
<dbReference type="InterPro" id="IPR041373">
    <property type="entry name" value="RT_RNaseH"/>
</dbReference>
<dbReference type="AlphaFoldDB" id="A0AAV2FA27"/>
<dbReference type="SUPFAM" id="SSF53098">
    <property type="entry name" value="Ribonuclease H-like"/>
    <property type="match status" value="1"/>
</dbReference>
<dbReference type="Pfam" id="PF17921">
    <property type="entry name" value="Integrase_H2C2"/>
    <property type="match status" value="1"/>
</dbReference>
<keyword evidence="4" id="KW-0255">Endonuclease</keyword>
<dbReference type="InterPro" id="IPR001584">
    <property type="entry name" value="Integrase_cat-core"/>
</dbReference>
<dbReference type="InterPro" id="IPR012337">
    <property type="entry name" value="RNaseH-like_sf"/>
</dbReference>
<dbReference type="InterPro" id="IPR043502">
    <property type="entry name" value="DNA/RNA_pol_sf"/>
</dbReference>
<organism evidence="8 9">
    <name type="scientific">Linum trigynum</name>
    <dbReference type="NCBI Taxonomy" id="586398"/>
    <lineage>
        <taxon>Eukaryota</taxon>
        <taxon>Viridiplantae</taxon>
        <taxon>Streptophyta</taxon>
        <taxon>Embryophyta</taxon>
        <taxon>Tracheophyta</taxon>
        <taxon>Spermatophyta</taxon>
        <taxon>Magnoliopsida</taxon>
        <taxon>eudicotyledons</taxon>
        <taxon>Gunneridae</taxon>
        <taxon>Pentapetalae</taxon>
        <taxon>rosids</taxon>
        <taxon>fabids</taxon>
        <taxon>Malpighiales</taxon>
        <taxon>Linaceae</taxon>
        <taxon>Linum</taxon>
    </lineage>
</organism>
<dbReference type="GO" id="GO:0003964">
    <property type="term" value="F:RNA-directed DNA polymerase activity"/>
    <property type="evidence" value="ECO:0007669"/>
    <property type="project" value="UniProtKB-KW"/>
</dbReference>
<dbReference type="Proteomes" id="UP001497516">
    <property type="component" value="Chromosome 6"/>
</dbReference>
<dbReference type="SUPFAM" id="SSF56672">
    <property type="entry name" value="DNA/RNA polymerases"/>
    <property type="match status" value="1"/>
</dbReference>
<dbReference type="GO" id="GO:0003676">
    <property type="term" value="F:nucleic acid binding"/>
    <property type="evidence" value="ECO:0007669"/>
    <property type="project" value="InterPro"/>
</dbReference>
<dbReference type="Pfam" id="PF17917">
    <property type="entry name" value="RT_RNaseH"/>
    <property type="match status" value="1"/>
</dbReference>
<dbReference type="PANTHER" id="PTHR37984:SF5">
    <property type="entry name" value="PROTEIN NYNRIN-LIKE"/>
    <property type="match status" value="1"/>
</dbReference>
<dbReference type="PROSITE" id="PS50994">
    <property type="entry name" value="INTEGRASE"/>
    <property type="match status" value="1"/>
</dbReference>
<dbReference type="InterPro" id="IPR050951">
    <property type="entry name" value="Retrovirus_Pol_polyprotein"/>
</dbReference>
<protein>
    <recommendedName>
        <fullName evidence="7">Integrase catalytic domain-containing protein</fullName>
    </recommendedName>
</protein>
<gene>
    <name evidence="8" type="ORF">LTRI10_LOCUS35341</name>
</gene>
<proteinExistence type="predicted"/>
<dbReference type="Gene3D" id="3.30.420.10">
    <property type="entry name" value="Ribonuclease H-like superfamily/Ribonuclease H"/>
    <property type="match status" value="1"/>
</dbReference>
<dbReference type="GO" id="GO:0016787">
    <property type="term" value="F:hydrolase activity"/>
    <property type="evidence" value="ECO:0007669"/>
    <property type="project" value="UniProtKB-KW"/>
</dbReference>
<evidence type="ECO:0000313" key="8">
    <source>
        <dbReference type="EMBL" id="CAL1394869.1"/>
    </source>
</evidence>
<keyword evidence="2" id="KW-0548">Nucleotidyltransferase</keyword>
<evidence type="ECO:0000256" key="4">
    <source>
        <dbReference type="ARBA" id="ARBA00022759"/>
    </source>
</evidence>
<dbReference type="PANTHER" id="PTHR37984">
    <property type="entry name" value="PROTEIN CBG26694"/>
    <property type="match status" value="1"/>
</dbReference>
<evidence type="ECO:0000256" key="2">
    <source>
        <dbReference type="ARBA" id="ARBA00022695"/>
    </source>
</evidence>
<dbReference type="InterPro" id="IPR036397">
    <property type="entry name" value="RNaseH_sf"/>
</dbReference>
<keyword evidence="3" id="KW-0540">Nuclease</keyword>
<keyword evidence="5" id="KW-0378">Hydrolase</keyword>
<evidence type="ECO:0000256" key="5">
    <source>
        <dbReference type="ARBA" id="ARBA00022801"/>
    </source>
</evidence>
<dbReference type="Gene3D" id="1.10.340.70">
    <property type="match status" value="1"/>
</dbReference>